<protein>
    <submittedName>
        <fullName evidence="3">TMV resistance protein N</fullName>
    </submittedName>
</protein>
<name>A0A445L7U2_GLYSO</name>
<dbReference type="Proteomes" id="UP000289340">
    <property type="component" value="Chromosome 3"/>
</dbReference>
<evidence type="ECO:0000259" key="2">
    <source>
        <dbReference type="PROSITE" id="PS50104"/>
    </source>
</evidence>
<dbReference type="Gene3D" id="3.40.50.10140">
    <property type="entry name" value="Toll/interleukin-1 receptor homology (TIR) domain"/>
    <property type="match status" value="1"/>
</dbReference>
<keyword evidence="1" id="KW-0520">NAD</keyword>
<dbReference type="SMART" id="SM00255">
    <property type="entry name" value="TIR"/>
    <property type="match status" value="1"/>
</dbReference>
<dbReference type="AlphaFoldDB" id="A0A445L7U2"/>
<dbReference type="GO" id="GO:0007165">
    <property type="term" value="P:signal transduction"/>
    <property type="evidence" value="ECO:0007669"/>
    <property type="project" value="InterPro"/>
</dbReference>
<proteinExistence type="predicted"/>
<sequence length="607" mass="68814">MSSFPLRFPPERYQEDNRNYDVFLSFRGEDTRASFTSHLYTALHNAGISVFKDDETLPRGNKISTSLGLAIEESRLYVVVFSRNYANSLWCLQELEKIMECHKATGQVVVPVFYDVDPSEVRHQTGHFGQAFRNLEAYIDLKMEEEMLPGWRKMVCEGPRISGPSVFRDCNGQSEILERIHRHVEHWRVSLREAVSISPGSGFGKMDVVANKIDNFVERWRDGLCVATRIPWRGMLIAEKLIDLLVKHWRITLGRVIFMAAGKPDDSALKHWSEALWEAARISGGADLISKRKEMNPLVAYEIDLLVKDWRKAHRAVGGISAGVVLKSIAEEEIRKDFEVLVIHWKEALHEAADILRSYEPFLCQSKCKSRKINRFVSSPLTGGTCKKDSDARKALLTQNFPLMLGGIFKKRILTSRSATSSSRKLIGAQYSSIGMRVRIENSTLKHRLLTDMAPIAASSHWFVGNPKNQPTVAKSSSEAEYRALASATCELQLLPFLVQDLPITFSKHKRIVVEEFTKRWAEVLREAASISGIVVLNSSNSFYEKTQRFLLFHSTLINSKTHVVKFRLLKAIISLIQALKFEMAELGYTPTFDANHILLTSSVRAL</sequence>
<dbReference type="PANTHER" id="PTHR32009">
    <property type="entry name" value="TMV RESISTANCE PROTEIN N-LIKE"/>
    <property type="match status" value="1"/>
</dbReference>
<dbReference type="Pfam" id="PF01582">
    <property type="entry name" value="TIR"/>
    <property type="match status" value="1"/>
</dbReference>
<evidence type="ECO:0000256" key="1">
    <source>
        <dbReference type="ARBA" id="ARBA00023027"/>
    </source>
</evidence>
<comment type="caution">
    <text evidence="3">The sequence shown here is derived from an EMBL/GenBank/DDBJ whole genome shotgun (WGS) entry which is preliminary data.</text>
</comment>
<dbReference type="PANTHER" id="PTHR32009:SF160">
    <property type="entry name" value="DISEASE RESISTANCE PROTEIN (TIR-NBS-LRR CLASS)"/>
    <property type="match status" value="1"/>
</dbReference>
<reference evidence="3 4" key="1">
    <citation type="submission" date="2018-09" db="EMBL/GenBank/DDBJ databases">
        <title>A high-quality reference genome of wild soybean provides a powerful tool to mine soybean genomes.</title>
        <authorList>
            <person name="Xie M."/>
            <person name="Chung C.Y.L."/>
            <person name="Li M.-W."/>
            <person name="Wong F.-L."/>
            <person name="Chan T.-F."/>
            <person name="Lam H.-M."/>
        </authorList>
    </citation>
    <scope>NUCLEOTIDE SEQUENCE [LARGE SCALE GENOMIC DNA]</scope>
    <source>
        <strain evidence="4">cv. W05</strain>
        <tissue evidence="3">Hypocotyl of etiolated seedlings</tissue>
    </source>
</reference>
<dbReference type="InterPro" id="IPR035897">
    <property type="entry name" value="Toll_tir_struct_dom_sf"/>
</dbReference>
<organism evidence="3 4">
    <name type="scientific">Glycine soja</name>
    <name type="common">Wild soybean</name>
    <dbReference type="NCBI Taxonomy" id="3848"/>
    <lineage>
        <taxon>Eukaryota</taxon>
        <taxon>Viridiplantae</taxon>
        <taxon>Streptophyta</taxon>
        <taxon>Embryophyta</taxon>
        <taxon>Tracheophyta</taxon>
        <taxon>Spermatophyta</taxon>
        <taxon>Magnoliopsida</taxon>
        <taxon>eudicotyledons</taxon>
        <taxon>Gunneridae</taxon>
        <taxon>Pentapetalae</taxon>
        <taxon>rosids</taxon>
        <taxon>fabids</taxon>
        <taxon>Fabales</taxon>
        <taxon>Fabaceae</taxon>
        <taxon>Papilionoideae</taxon>
        <taxon>50 kb inversion clade</taxon>
        <taxon>NPAAA clade</taxon>
        <taxon>indigoferoid/millettioid clade</taxon>
        <taxon>Phaseoleae</taxon>
        <taxon>Glycine</taxon>
        <taxon>Glycine subgen. Soja</taxon>
    </lineage>
</organism>
<feature type="domain" description="TIR" evidence="2">
    <location>
        <begin position="18"/>
        <end position="155"/>
    </location>
</feature>
<evidence type="ECO:0000313" key="4">
    <source>
        <dbReference type="Proteomes" id="UP000289340"/>
    </source>
</evidence>
<accession>A0A445L7U2</accession>
<dbReference type="PROSITE" id="PS50104">
    <property type="entry name" value="TIR"/>
    <property type="match status" value="1"/>
</dbReference>
<dbReference type="EMBL" id="QZWG01000003">
    <property type="protein sequence ID" value="RZC19149.1"/>
    <property type="molecule type" value="Genomic_DNA"/>
</dbReference>
<dbReference type="SUPFAM" id="SSF52200">
    <property type="entry name" value="Toll/Interleukin receptor TIR domain"/>
    <property type="match status" value="1"/>
</dbReference>
<gene>
    <name evidence="3" type="ORF">D0Y65_006109</name>
</gene>
<evidence type="ECO:0000313" key="3">
    <source>
        <dbReference type="EMBL" id="RZC19149.1"/>
    </source>
</evidence>
<keyword evidence="4" id="KW-1185">Reference proteome</keyword>
<dbReference type="FunFam" id="3.40.50.10140:FF:000007">
    <property type="entry name" value="Disease resistance protein (TIR-NBS-LRR class)"/>
    <property type="match status" value="1"/>
</dbReference>
<dbReference type="InterPro" id="IPR000157">
    <property type="entry name" value="TIR_dom"/>
</dbReference>